<dbReference type="InterPro" id="IPR036872">
    <property type="entry name" value="CH_dom_sf"/>
</dbReference>
<dbReference type="PROSITE" id="PS50081">
    <property type="entry name" value="ZF_DAG_PE_2"/>
    <property type="match status" value="1"/>
</dbReference>
<evidence type="ECO:0000313" key="14">
    <source>
        <dbReference type="EMBL" id="ESN95844.1"/>
    </source>
</evidence>
<evidence type="ECO:0000259" key="8">
    <source>
        <dbReference type="PROSITE" id="PS50001"/>
    </source>
</evidence>
<dbReference type="RefSeq" id="XP_009026136.1">
    <property type="nucleotide sequence ID" value="XM_009027888.1"/>
</dbReference>
<dbReference type="eggNOG" id="KOG2996">
    <property type="taxonomic scope" value="Eukaryota"/>
</dbReference>
<gene>
    <name evidence="15" type="primary">20212664</name>
    <name evidence="14" type="ORF">HELRODRAFT_193493</name>
</gene>
<evidence type="ECO:0000256" key="7">
    <source>
        <dbReference type="SAM" id="MobiDB-lite"/>
    </source>
</evidence>
<evidence type="ECO:0000259" key="9">
    <source>
        <dbReference type="PROSITE" id="PS50002"/>
    </source>
</evidence>
<keyword evidence="16" id="KW-1185">Reference proteome</keyword>
<dbReference type="InterPro" id="IPR000980">
    <property type="entry name" value="SH2"/>
</dbReference>
<feature type="domain" description="Calponin-homology (CH)" evidence="12">
    <location>
        <begin position="3"/>
        <end position="121"/>
    </location>
</feature>
<dbReference type="PROSITE" id="PS50021">
    <property type="entry name" value="CH"/>
    <property type="match status" value="1"/>
</dbReference>
<feature type="domain" description="SH3" evidence="9">
    <location>
        <begin position="519"/>
        <end position="583"/>
    </location>
</feature>
<dbReference type="Gene3D" id="2.30.30.40">
    <property type="entry name" value="SH3 Domains"/>
    <property type="match status" value="1"/>
</dbReference>
<dbReference type="GO" id="GO:0005737">
    <property type="term" value="C:cytoplasm"/>
    <property type="evidence" value="ECO:0000318"/>
    <property type="project" value="GO_Central"/>
</dbReference>
<evidence type="ECO:0000256" key="6">
    <source>
        <dbReference type="PROSITE-ProRule" id="PRU00192"/>
    </source>
</evidence>
<dbReference type="OMA" id="CCNVFGM"/>
<name>T1FV18_HELRO</name>
<evidence type="ECO:0000313" key="16">
    <source>
        <dbReference type="Proteomes" id="UP000015101"/>
    </source>
</evidence>
<evidence type="ECO:0000313" key="15">
    <source>
        <dbReference type="EnsemblMetazoa" id="HelroP193493"/>
    </source>
</evidence>
<organism evidence="15 16">
    <name type="scientific">Helobdella robusta</name>
    <name type="common">Californian leech</name>
    <dbReference type="NCBI Taxonomy" id="6412"/>
    <lineage>
        <taxon>Eukaryota</taxon>
        <taxon>Metazoa</taxon>
        <taxon>Spiralia</taxon>
        <taxon>Lophotrochozoa</taxon>
        <taxon>Annelida</taxon>
        <taxon>Clitellata</taxon>
        <taxon>Hirudinea</taxon>
        <taxon>Rhynchobdellida</taxon>
        <taxon>Glossiphoniidae</taxon>
        <taxon>Helobdella</taxon>
    </lineage>
</organism>
<dbReference type="CDD" id="cd00174">
    <property type="entry name" value="SH3"/>
    <property type="match status" value="1"/>
</dbReference>
<dbReference type="InterPro" id="IPR036860">
    <property type="entry name" value="SH2_dom_sf"/>
</dbReference>
<dbReference type="SMART" id="SM00325">
    <property type="entry name" value="RhoGEF"/>
    <property type="match status" value="1"/>
</dbReference>
<evidence type="ECO:0000256" key="5">
    <source>
        <dbReference type="PROSITE-ProRule" id="PRU00191"/>
    </source>
</evidence>
<dbReference type="GO" id="GO:0008270">
    <property type="term" value="F:zinc ion binding"/>
    <property type="evidence" value="ECO:0007669"/>
    <property type="project" value="UniProtKB-KW"/>
</dbReference>
<dbReference type="InParanoid" id="T1FV18"/>
<dbReference type="Pfam" id="PF00130">
    <property type="entry name" value="C1_1"/>
    <property type="match status" value="1"/>
</dbReference>
<protein>
    <submittedName>
        <fullName evidence="14 15">Uncharacterized protein</fullName>
    </submittedName>
</protein>
<dbReference type="CDD" id="cd21201">
    <property type="entry name" value="CH_VAV"/>
    <property type="match status" value="1"/>
</dbReference>
<dbReference type="PANTHER" id="PTHR45818:SF3">
    <property type="entry name" value="PROTEIN VAV"/>
    <property type="match status" value="1"/>
</dbReference>
<dbReference type="EMBL" id="AMQM01006711">
    <property type="status" value="NOT_ANNOTATED_CDS"/>
    <property type="molecule type" value="Genomic_DNA"/>
</dbReference>
<dbReference type="PANTHER" id="PTHR45818">
    <property type="entry name" value="PROTEIN VAV"/>
    <property type="match status" value="1"/>
</dbReference>
<dbReference type="InterPro" id="IPR001452">
    <property type="entry name" value="SH3_domain"/>
</dbReference>
<dbReference type="HOGENOM" id="CLU_376252_0_0_1"/>
<feature type="region of interest" description="Disordered" evidence="7">
    <location>
        <begin position="646"/>
        <end position="690"/>
    </location>
</feature>
<dbReference type="Pfam" id="PF07653">
    <property type="entry name" value="SH3_2"/>
    <property type="match status" value="1"/>
</dbReference>
<dbReference type="SMART" id="SM00033">
    <property type="entry name" value="CH"/>
    <property type="match status" value="1"/>
</dbReference>
<feature type="domain" description="PH" evidence="10">
    <location>
        <begin position="336"/>
        <end position="448"/>
    </location>
</feature>
<dbReference type="InterPro" id="IPR000219">
    <property type="entry name" value="DH_dom"/>
</dbReference>
<dbReference type="GO" id="GO:0016477">
    <property type="term" value="P:cell migration"/>
    <property type="evidence" value="ECO:0000318"/>
    <property type="project" value="GO_Central"/>
</dbReference>
<dbReference type="GO" id="GO:0005085">
    <property type="term" value="F:guanyl-nucleotide exchange factor activity"/>
    <property type="evidence" value="ECO:0000318"/>
    <property type="project" value="GO_Central"/>
</dbReference>
<feature type="compositionally biased region" description="Low complexity" evidence="7">
    <location>
        <begin position="679"/>
        <end position="690"/>
    </location>
</feature>
<reference evidence="15" key="3">
    <citation type="submission" date="2015-06" db="UniProtKB">
        <authorList>
            <consortium name="EnsemblMetazoa"/>
        </authorList>
    </citation>
    <scope>IDENTIFICATION</scope>
</reference>
<dbReference type="PROSITE" id="PS50001">
    <property type="entry name" value="SH2"/>
    <property type="match status" value="1"/>
</dbReference>
<evidence type="ECO:0000256" key="4">
    <source>
        <dbReference type="ARBA" id="ARBA00022999"/>
    </source>
</evidence>
<dbReference type="Pfam" id="PF00307">
    <property type="entry name" value="CH"/>
    <property type="match status" value="1"/>
</dbReference>
<dbReference type="InterPro" id="IPR011993">
    <property type="entry name" value="PH-like_dom_sf"/>
</dbReference>
<dbReference type="SUPFAM" id="SSF48065">
    <property type="entry name" value="DBL homology domain (DH-domain)"/>
    <property type="match status" value="1"/>
</dbReference>
<evidence type="ECO:0000259" key="10">
    <source>
        <dbReference type="PROSITE" id="PS50003"/>
    </source>
</evidence>
<dbReference type="SUPFAM" id="SSF47576">
    <property type="entry name" value="Calponin-homology domain, CH-domain"/>
    <property type="match status" value="1"/>
</dbReference>
<dbReference type="Gene3D" id="3.30.505.10">
    <property type="entry name" value="SH2 domain"/>
    <property type="match status" value="1"/>
</dbReference>
<reference evidence="14 16" key="2">
    <citation type="journal article" date="2013" name="Nature">
        <title>Insights into bilaterian evolution from three spiralian genomes.</title>
        <authorList>
            <person name="Simakov O."/>
            <person name="Marletaz F."/>
            <person name="Cho S.J."/>
            <person name="Edsinger-Gonzales E."/>
            <person name="Havlak P."/>
            <person name="Hellsten U."/>
            <person name="Kuo D.H."/>
            <person name="Larsson T."/>
            <person name="Lv J."/>
            <person name="Arendt D."/>
            <person name="Savage R."/>
            <person name="Osoegawa K."/>
            <person name="de Jong P."/>
            <person name="Grimwood J."/>
            <person name="Chapman J.A."/>
            <person name="Shapiro H."/>
            <person name="Aerts A."/>
            <person name="Otillar R.P."/>
            <person name="Terry A.Y."/>
            <person name="Boore J.L."/>
            <person name="Grigoriev I.V."/>
            <person name="Lindberg D.R."/>
            <person name="Seaver E.C."/>
            <person name="Weisblat D.A."/>
            <person name="Putnam N.H."/>
            <person name="Rokhsar D.S."/>
        </authorList>
    </citation>
    <scope>NUCLEOTIDE SEQUENCE</scope>
</reference>
<feature type="domain" description="SH2" evidence="8">
    <location>
        <begin position="705"/>
        <end position="738"/>
    </location>
</feature>
<evidence type="ECO:0000259" key="13">
    <source>
        <dbReference type="PROSITE" id="PS50081"/>
    </source>
</evidence>
<dbReference type="SUPFAM" id="SSF55550">
    <property type="entry name" value="SH2 domain"/>
    <property type="match status" value="1"/>
</dbReference>
<dbReference type="InterPro" id="IPR036028">
    <property type="entry name" value="SH3-like_dom_sf"/>
</dbReference>
<dbReference type="GeneID" id="20212664"/>
<dbReference type="SUPFAM" id="SSF50729">
    <property type="entry name" value="PH domain-like"/>
    <property type="match status" value="1"/>
</dbReference>
<dbReference type="AlphaFoldDB" id="T1FV18"/>
<dbReference type="CDD" id="cd20810">
    <property type="entry name" value="C1_VAV"/>
    <property type="match status" value="1"/>
</dbReference>
<keyword evidence="3" id="KW-0862">Zinc</keyword>
<accession>T1FV18</accession>
<feature type="domain" description="DH" evidence="11">
    <location>
        <begin position="172"/>
        <end position="401"/>
    </location>
</feature>
<feature type="domain" description="Phorbol-ester/DAG-type" evidence="13">
    <location>
        <begin position="459"/>
        <end position="509"/>
    </location>
</feature>
<keyword evidence="1 6" id="KW-0728">SH3 domain</keyword>
<dbReference type="Gene3D" id="2.30.29.30">
    <property type="entry name" value="Pleckstrin-homology domain (PH domain)/Phosphotyrosine-binding domain (PTB)"/>
    <property type="match status" value="1"/>
</dbReference>
<dbReference type="EMBL" id="KB097502">
    <property type="protein sequence ID" value="ESN95844.1"/>
    <property type="molecule type" value="Genomic_DNA"/>
</dbReference>
<dbReference type="OrthoDB" id="5340910at2759"/>
<dbReference type="SMART" id="SM00326">
    <property type="entry name" value="SH3"/>
    <property type="match status" value="1"/>
</dbReference>
<dbReference type="EMBL" id="AMQM01006712">
    <property type="status" value="NOT_ANNOTATED_CDS"/>
    <property type="molecule type" value="Genomic_DNA"/>
</dbReference>
<reference evidence="16" key="1">
    <citation type="submission" date="2012-12" db="EMBL/GenBank/DDBJ databases">
        <authorList>
            <person name="Hellsten U."/>
            <person name="Grimwood J."/>
            <person name="Chapman J.A."/>
            <person name="Shapiro H."/>
            <person name="Aerts A."/>
            <person name="Otillar R.P."/>
            <person name="Terry A.Y."/>
            <person name="Boore J.L."/>
            <person name="Simakov O."/>
            <person name="Marletaz F."/>
            <person name="Cho S.-J."/>
            <person name="Edsinger-Gonzales E."/>
            <person name="Havlak P."/>
            <person name="Kuo D.-H."/>
            <person name="Larsson T."/>
            <person name="Lv J."/>
            <person name="Arendt D."/>
            <person name="Savage R."/>
            <person name="Osoegawa K."/>
            <person name="de Jong P."/>
            <person name="Lindberg D.R."/>
            <person name="Seaver E.C."/>
            <person name="Weisblat D.A."/>
            <person name="Putnam N.H."/>
            <person name="Grigoriev I.V."/>
            <person name="Rokhsar D.S."/>
        </authorList>
    </citation>
    <scope>NUCLEOTIDE SEQUENCE</scope>
</reference>
<dbReference type="Pfam" id="PF00169">
    <property type="entry name" value="PH"/>
    <property type="match status" value="1"/>
</dbReference>
<dbReference type="SMART" id="SM00109">
    <property type="entry name" value="C1"/>
    <property type="match status" value="1"/>
</dbReference>
<keyword evidence="3" id="KW-0479">Metal-binding</keyword>
<keyword evidence="4 5" id="KW-0727">SH2 domain</keyword>
<dbReference type="EnsemblMetazoa" id="HelroT193493">
    <property type="protein sequence ID" value="HelroP193493"/>
    <property type="gene ID" value="HelroG193493"/>
</dbReference>
<evidence type="ECO:0000259" key="11">
    <source>
        <dbReference type="PROSITE" id="PS50010"/>
    </source>
</evidence>
<dbReference type="PROSITE" id="PS50010">
    <property type="entry name" value="DH_2"/>
    <property type="match status" value="1"/>
</dbReference>
<dbReference type="PROSITE" id="PS50002">
    <property type="entry name" value="SH3"/>
    <property type="match status" value="1"/>
</dbReference>
<dbReference type="InterPro" id="IPR001849">
    <property type="entry name" value="PH_domain"/>
</dbReference>
<dbReference type="Gene3D" id="1.20.900.10">
    <property type="entry name" value="Dbl homology (DH) domain"/>
    <property type="match status" value="1"/>
</dbReference>
<dbReference type="InterPro" id="IPR035899">
    <property type="entry name" value="DBL_dom_sf"/>
</dbReference>
<dbReference type="Pfam" id="PF00621">
    <property type="entry name" value="RhoGEF"/>
    <property type="match status" value="1"/>
</dbReference>
<sequence>MSENNWKRCLEWIMRCDILESDHKLSKSNVELVDFAQALRDGVIICQLLNTLVPGVLEQREFSQRPQMSQFLCSKNIKVFLLKCREVFQLPLDCLFQVADLLDMKDFSRVINTLSILSNSRLAVESGIKGFNTESDQDYGTLKGFANLRIEDDGPYTKYDDKIYQDLISIRRQESMMDQTMKVSKMTKREYCIKELVETEQFQKKLVGKLDPKDNAALFKGIEVVEDLRPVHTGFHSDLSKACHSRYGSSRTSGHMTIPDCFIKWKEQFLRYGDYCSNLLKVQSLLDKLLSQSPTREAITLCQMEAEHNKFLLRDLLAVPMQRVLKYHILLKEPLDLMRYGHLQQDGELRYRLMDEKKDKFGYVFLFDKLLLVCKAKGTDTYTMKYSYEVIDSQVEIINNPKDKDKFGFHLNVLRSNDPLKSTLTLIFYAKSADLRNKWIESFKAAIDNICPVGWSNHIHMFILTSFSQPTICDVCRRLLKGVFYQGYKCKNTNMIVHKSCILAAKDMTGPPTVPPREHPGYRAKATSSYKGLPPPPGTHSPLNFQENDIITVLSTETDPWWLGKHGGSEGYFPKTFVTLIKPRDSSHLDDTQDISIATPHVSSQLPFLLQQTLPSRPSRTTSLVHPPPNQKQVLLNSSASFLNPSTIENAPPIPRRISRDPSNCSSPSNANLSPVFSPSPSNTSLSSNNSQNEFFGEDLAVFPWFVGEMTRERATELLEKLIDGAYLVRISKTADRK</sequence>
<evidence type="ECO:0000256" key="1">
    <source>
        <dbReference type="ARBA" id="ARBA00022443"/>
    </source>
</evidence>
<dbReference type="GO" id="GO:0007264">
    <property type="term" value="P:small GTPase-mediated signal transduction"/>
    <property type="evidence" value="ECO:0000318"/>
    <property type="project" value="GO_Central"/>
</dbReference>
<keyword evidence="2" id="KW-0344">Guanine-nucleotide releasing factor</keyword>
<dbReference type="PROSITE" id="PS50003">
    <property type="entry name" value="PH_DOMAIN"/>
    <property type="match status" value="1"/>
</dbReference>
<dbReference type="InterPro" id="IPR001715">
    <property type="entry name" value="CH_dom"/>
</dbReference>
<dbReference type="Gene3D" id="1.10.418.10">
    <property type="entry name" value="Calponin-like domain"/>
    <property type="match status" value="1"/>
</dbReference>
<dbReference type="Proteomes" id="UP000015101">
    <property type="component" value="Unassembled WGS sequence"/>
</dbReference>
<evidence type="ECO:0000256" key="3">
    <source>
        <dbReference type="ARBA" id="ARBA00022771"/>
    </source>
</evidence>
<feature type="region of interest" description="Disordered" evidence="7">
    <location>
        <begin position="512"/>
        <end position="542"/>
    </location>
</feature>
<keyword evidence="3" id="KW-0863">Zinc-finger</keyword>
<dbReference type="SUPFAM" id="SSF50044">
    <property type="entry name" value="SH3-domain"/>
    <property type="match status" value="1"/>
</dbReference>
<dbReference type="KEGG" id="hro:HELRODRAFT_193493"/>
<dbReference type="SMART" id="SM00233">
    <property type="entry name" value="PH"/>
    <property type="match status" value="1"/>
</dbReference>
<dbReference type="InterPro" id="IPR002219">
    <property type="entry name" value="PKC_DAG/PE"/>
</dbReference>
<evidence type="ECO:0000256" key="2">
    <source>
        <dbReference type="ARBA" id="ARBA00022658"/>
    </source>
</evidence>
<dbReference type="Gene3D" id="3.30.60.20">
    <property type="match status" value="1"/>
</dbReference>
<proteinExistence type="predicted"/>
<feature type="compositionally biased region" description="Polar residues" evidence="7">
    <location>
        <begin position="664"/>
        <end position="677"/>
    </location>
</feature>
<dbReference type="CTD" id="20212664"/>
<evidence type="ECO:0000259" key="12">
    <source>
        <dbReference type="PROSITE" id="PS50021"/>
    </source>
</evidence>
<dbReference type="STRING" id="6412.T1FV18"/>